<dbReference type="Proteomes" id="UP000094669">
    <property type="component" value="Unassembled WGS sequence"/>
</dbReference>
<dbReference type="EMBL" id="MCRM02000033">
    <property type="protein sequence ID" value="PNV72270.1"/>
    <property type="molecule type" value="Genomic_DNA"/>
</dbReference>
<sequence>MKPTCLEPDYLRELAYSEKRIPVFVRNHIRDCLICQENLTQIHKETPLPKSAYGEDFAKVLRSWKNGLLPEVSSENPSVIIAEASDIDSNQYPYRTALFRLVYKYRKWIYLIAYSTVGFAILYRWSLLS</sequence>
<comment type="caution">
    <text evidence="2">The sequence shown here is derived from an EMBL/GenBank/DDBJ whole genome shotgun (WGS) entry which is preliminary data.</text>
</comment>
<proteinExistence type="predicted"/>
<evidence type="ECO:0000313" key="3">
    <source>
        <dbReference type="Proteomes" id="UP000094669"/>
    </source>
</evidence>
<evidence type="ECO:0000256" key="1">
    <source>
        <dbReference type="SAM" id="Phobius"/>
    </source>
</evidence>
<feature type="transmembrane region" description="Helical" evidence="1">
    <location>
        <begin position="108"/>
        <end position="126"/>
    </location>
</feature>
<keyword evidence="3" id="KW-1185">Reference proteome</keyword>
<organism evidence="2 3">
    <name type="scientific">Leptospira inadai serovar Lyme</name>
    <dbReference type="NCBI Taxonomy" id="293084"/>
    <lineage>
        <taxon>Bacteria</taxon>
        <taxon>Pseudomonadati</taxon>
        <taxon>Spirochaetota</taxon>
        <taxon>Spirochaetia</taxon>
        <taxon>Leptospirales</taxon>
        <taxon>Leptospiraceae</taxon>
        <taxon>Leptospira</taxon>
    </lineage>
</organism>
<keyword evidence="1" id="KW-0812">Transmembrane</keyword>
<gene>
    <name evidence="2" type="ORF">BES34_019635</name>
</gene>
<evidence type="ECO:0008006" key="4">
    <source>
        <dbReference type="Google" id="ProtNLM"/>
    </source>
</evidence>
<keyword evidence="1" id="KW-0472">Membrane</keyword>
<reference evidence="2" key="1">
    <citation type="submission" date="2018-01" db="EMBL/GenBank/DDBJ databases">
        <title>Genomic characterization of Leptospira inadai serogroup Lyme isolated from captured rat in Brazil and comparative analysis with human reference strain.</title>
        <authorList>
            <person name="Moreno L.Z."/>
            <person name="Loureiro A.P."/>
            <person name="Miraglia F."/>
            <person name="Kremer F.S."/>
            <person name="Eslabao M.R."/>
            <person name="Dellagostin O.A."/>
            <person name="Lilenbaum W."/>
            <person name="Moreno A.M."/>
        </authorList>
    </citation>
    <scope>NUCLEOTIDE SEQUENCE [LARGE SCALE GENOMIC DNA]</scope>
    <source>
        <strain evidence="2">M34/99</strain>
    </source>
</reference>
<protein>
    <recommendedName>
        <fullName evidence="4">Zinc-finger domain-containing protein</fullName>
    </recommendedName>
</protein>
<keyword evidence="1" id="KW-1133">Transmembrane helix</keyword>
<evidence type="ECO:0000313" key="2">
    <source>
        <dbReference type="EMBL" id="PNV72270.1"/>
    </source>
</evidence>
<accession>A0ABX4YDF0</accession>
<name>A0ABX4YDF0_9LEPT</name>